<organism evidence="2 3">
    <name type="scientific">Rhodocollybia butyracea</name>
    <dbReference type="NCBI Taxonomy" id="206335"/>
    <lineage>
        <taxon>Eukaryota</taxon>
        <taxon>Fungi</taxon>
        <taxon>Dikarya</taxon>
        <taxon>Basidiomycota</taxon>
        <taxon>Agaricomycotina</taxon>
        <taxon>Agaricomycetes</taxon>
        <taxon>Agaricomycetidae</taxon>
        <taxon>Agaricales</taxon>
        <taxon>Marasmiineae</taxon>
        <taxon>Omphalotaceae</taxon>
        <taxon>Rhodocollybia</taxon>
    </lineage>
</organism>
<reference evidence="2" key="1">
    <citation type="submission" date="2020-11" db="EMBL/GenBank/DDBJ databases">
        <authorList>
            <consortium name="DOE Joint Genome Institute"/>
            <person name="Ahrendt S."/>
            <person name="Riley R."/>
            <person name="Andreopoulos W."/>
            <person name="Labutti K."/>
            <person name="Pangilinan J."/>
            <person name="Ruiz-Duenas F.J."/>
            <person name="Barrasa J.M."/>
            <person name="Sanchez-Garcia M."/>
            <person name="Camarero S."/>
            <person name="Miyauchi S."/>
            <person name="Serrano A."/>
            <person name="Linde D."/>
            <person name="Babiker R."/>
            <person name="Drula E."/>
            <person name="Ayuso-Fernandez I."/>
            <person name="Pacheco R."/>
            <person name="Padilla G."/>
            <person name="Ferreira P."/>
            <person name="Barriuso J."/>
            <person name="Kellner H."/>
            <person name="Castanera R."/>
            <person name="Alfaro M."/>
            <person name="Ramirez L."/>
            <person name="Pisabarro A.G."/>
            <person name="Kuo A."/>
            <person name="Tritt A."/>
            <person name="Lipzen A."/>
            <person name="He G."/>
            <person name="Yan M."/>
            <person name="Ng V."/>
            <person name="Cullen D."/>
            <person name="Martin F."/>
            <person name="Rosso M.-N."/>
            <person name="Henrissat B."/>
            <person name="Hibbett D."/>
            <person name="Martinez A.T."/>
            <person name="Grigoriev I.V."/>
        </authorList>
    </citation>
    <scope>NUCLEOTIDE SEQUENCE</scope>
    <source>
        <strain evidence="2">AH 40177</strain>
    </source>
</reference>
<dbReference type="OrthoDB" id="2987927at2759"/>
<feature type="compositionally biased region" description="Polar residues" evidence="1">
    <location>
        <begin position="126"/>
        <end position="136"/>
    </location>
</feature>
<evidence type="ECO:0000313" key="2">
    <source>
        <dbReference type="EMBL" id="KAF9067269.1"/>
    </source>
</evidence>
<protein>
    <submittedName>
        <fullName evidence="2">Uncharacterized protein</fullName>
    </submittedName>
</protein>
<dbReference type="Proteomes" id="UP000772434">
    <property type="component" value="Unassembled WGS sequence"/>
</dbReference>
<accession>A0A9P5PPZ5</accession>
<dbReference type="EMBL" id="JADNRY010000075">
    <property type="protein sequence ID" value="KAF9067269.1"/>
    <property type="molecule type" value="Genomic_DNA"/>
</dbReference>
<feature type="compositionally biased region" description="Basic residues" evidence="1">
    <location>
        <begin position="148"/>
        <end position="159"/>
    </location>
</feature>
<sequence length="159" mass="17372">MQCYEAERGAYGNLVHLQGSVIPGFIGSGYLELPEERAIDVPLIIPEYIPDSVTLHDVPSSVVRAINTTNTSFSVLTAVDTNVDDAAIEDAEEDESESDVKTGVRAQNILPSSVLKAVDTNVETITVGDDSSSPKVNTGVPWLDYRGRRQSRRTRRNPR</sequence>
<proteinExistence type="predicted"/>
<feature type="region of interest" description="Disordered" evidence="1">
    <location>
        <begin position="126"/>
        <end position="159"/>
    </location>
</feature>
<evidence type="ECO:0000313" key="3">
    <source>
        <dbReference type="Proteomes" id="UP000772434"/>
    </source>
</evidence>
<gene>
    <name evidence="2" type="ORF">BDP27DRAFT_1328958</name>
</gene>
<dbReference type="AlphaFoldDB" id="A0A9P5PPZ5"/>
<evidence type="ECO:0000256" key="1">
    <source>
        <dbReference type="SAM" id="MobiDB-lite"/>
    </source>
</evidence>
<keyword evidence="3" id="KW-1185">Reference proteome</keyword>
<comment type="caution">
    <text evidence="2">The sequence shown here is derived from an EMBL/GenBank/DDBJ whole genome shotgun (WGS) entry which is preliminary data.</text>
</comment>
<name>A0A9P5PPZ5_9AGAR</name>